<feature type="domain" description="CxC2-like cysteine cluster KDZ transposase-associated" evidence="1">
    <location>
        <begin position="30"/>
        <end position="134"/>
    </location>
</feature>
<dbReference type="Proteomes" id="UP000297245">
    <property type="component" value="Unassembled WGS sequence"/>
</dbReference>
<gene>
    <name evidence="2" type="ORF">K435DRAFT_683761</name>
</gene>
<dbReference type="InterPro" id="IPR041457">
    <property type="entry name" value="CxC2_KDZ-assoc"/>
</dbReference>
<dbReference type="AlphaFoldDB" id="A0A4S8LCF0"/>
<sequence length="206" mass="23327">CKTCMVNVHKQLPLHFIECWNGKFFEPSSLKELGLRVQLGHKPCSRCPNPLASHHDFTVLHTNGVHHVGINFCSCPHASPHYIQLLCAMWFPATPINPQTAVTFSCLRQFQHFNCLGKLPAYEYYRGLDIMTTSCQRVPLKERYRVFLRTVLEWQHLKMCKRGGRGHAVSGIKGTAPGELALDCPACPHPEKNLPPMWKDVEATLA</sequence>
<evidence type="ECO:0000313" key="2">
    <source>
        <dbReference type="EMBL" id="THU86370.1"/>
    </source>
</evidence>
<protein>
    <recommendedName>
        <fullName evidence="1">CxC2-like cysteine cluster KDZ transposase-associated domain-containing protein</fullName>
    </recommendedName>
</protein>
<dbReference type="OrthoDB" id="3004525at2759"/>
<evidence type="ECO:0000313" key="3">
    <source>
        <dbReference type="Proteomes" id="UP000297245"/>
    </source>
</evidence>
<feature type="non-terminal residue" evidence="2">
    <location>
        <position position="1"/>
    </location>
</feature>
<keyword evidence="3" id="KW-1185">Reference proteome</keyword>
<accession>A0A4S8LCF0</accession>
<evidence type="ECO:0000259" key="1">
    <source>
        <dbReference type="Pfam" id="PF18803"/>
    </source>
</evidence>
<reference evidence="2 3" key="1">
    <citation type="journal article" date="2019" name="Nat. Ecol. Evol.">
        <title>Megaphylogeny resolves global patterns of mushroom evolution.</title>
        <authorList>
            <person name="Varga T."/>
            <person name="Krizsan K."/>
            <person name="Foldi C."/>
            <person name="Dima B."/>
            <person name="Sanchez-Garcia M."/>
            <person name="Sanchez-Ramirez S."/>
            <person name="Szollosi G.J."/>
            <person name="Szarkandi J.G."/>
            <person name="Papp V."/>
            <person name="Albert L."/>
            <person name="Andreopoulos W."/>
            <person name="Angelini C."/>
            <person name="Antonin V."/>
            <person name="Barry K.W."/>
            <person name="Bougher N.L."/>
            <person name="Buchanan P."/>
            <person name="Buyck B."/>
            <person name="Bense V."/>
            <person name="Catcheside P."/>
            <person name="Chovatia M."/>
            <person name="Cooper J."/>
            <person name="Damon W."/>
            <person name="Desjardin D."/>
            <person name="Finy P."/>
            <person name="Geml J."/>
            <person name="Haridas S."/>
            <person name="Hughes K."/>
            <person name="Justo A."/>
            <person name="Karasinski D."/>
            <person name="Kautmanova I."/>
            <person name="Kiss B."/>
            <person name="Kocsube S."/>
            <person name="Kotiranta H."/>
            <person name="LaButti K.M."/>
            <person name="Lechner B.E."/>
            <person name="Liimatainen K."/>
            <person name="Lipzen A."/>
            <person name="Lukacs Z."/>
            <person name="Mihaltcheva S."/>
            <person name="Morgado L.N."/>
            <person name="Niskanen T."/>
            <person name="Noordeloos M.E."/>
            <person name="Ohm R.A."/>
            <person name="Ortiz-Santana B."/>
            <person name="Ovrebo C."/>
            <person name="Racz N."/>
            <person name="Riley R."/>
            <person name="Savchenko A."/>
            <person name="Shiryaev A."/>
            <person name="Soop K."/>
            <person name="Spirin V."/>
            <person name="Szebenyi C."/>
            <person name="Tomsovsky M."/>
            <person name="Tulloss R.E."/>
            <person name="Uehling J."/>
            <person name="Grigoriev I.V."/>
            <person name="Vagvolgyi C."/>
            <person name="Papp T."/>
            <person name="Martin F.M."/>
            <person name="Miettinen O."/>
            <person name="Hibbett D.S."/>
            <person name="Nagy L.G."/>
        </authorList>
    </citation>
    <scope>NUCLEOTIDE SEQUENCE [LARGE SCALE GENOMIC DNA]</scope>
    <source>
        <strain evidence="2 3">CBS 962.96</strain>
    </source>
</reference>
<name>A0A4S8LCF0_DENBC</name>
<dbReference type="Pfam" id="PF18803">
    <property type="entry name" value="CxC2"/>
    <property type="match status" value="1"/>
</dbReference>
<dbReference type="EMBL" id="ML179500">
    <property type="protein sequence ID" value="THU86370.1"/>
    <property type="molecule type" value="Genomic_DNA"/>
</dbReference>
<organism evidence="2 3">
    <name type="scientific">Dendrothele bispora (strain CBS 962.96)</name>
    <dbReference type="NCBI Taxonomy" id="1314807"/>
    <lineage>
        <taxon>Eukaryota</taxon>
        <taxon>Fungi</taxon>
        <taxon>Dikarya</taxon>
        <taxon>Basidiomycota</taxon>
        <taxon>Agaricomycotina</taxon>
        <taxon>Agaricomycetes</taxon>
        <taxon>Agaricomycetidae</taxon>
        <taxon>Agaricales</taxon>
        <taxon>Agaricales incertae sedis</taxon>
        <taxon>Dendrothele</taxon>
    </lineage>
</organism>
<proteinExistence type="predicted"/>